<feature type="non-terminal residue" evidence="2">
    <location>
        <position position="432"/>
    </location>
</feature>
<gene>
    <name evidence="2" type="ORF">PVP01_0007810</name>
</gene>
<feature type="compositionally biased region" description="Low complexity" evidence="1">
    <location>
        <begin position="279"/>
        <end position="291"/>
    </location>
</feature>
<accession>A0A565A6C4</accession>
<proteinExistence type="predicted"/>
<dbReference type="EMBL" id="FLZR02000030">
    <property type="protein sequence ID" value="VVA00069.1"/>
    <property type="molecule type" value="Genomic_DNA"/>
</dbReference>
<feature type="region of interest" description="Disordered" evidence="1">
    <location>
        <begin position="215"/>
        <end position="357"/>
    </location>
</feature>
<evidence type="ECO:0000256" key="1">
    <source>
        <dbReference type="SAM" id="MobiDB-lite"/>
    </source>
</evidence>
<sequence length="432" mass="49450">MAKKPPKYFTYHEYDELKKSFVYVPRDTIDVSFANYLISRITNTHEKELLLHDTFYQLKKLVERHHSFVEYGIEYCCYYINYWLNKTVRDSKYGINEHNFKYFDEFMKIDPNIRDNSINCISKLRYIDADTFQKMEKLYDLYDYFTKLKESEVPTTLCHNISDLAKRYESMMQEYERDNVLCKELTNLKNVIEKDKLVAKDICTKNTFDSFILIKHPPPRKEPTPPKEVQGRKYGITHTRPIVSASSPQAHGRHPGEKPTSPPVTVSSSPALDRNSRATTTLPPVTVSSSPAQVLEKQARVESERTSSVPLARFPLPLPVPSLESSETEGTEETDKYSGPMGPYRTSGPEPEPELELELPQEQGRRIDTLTDSYYFREDEGYQPAGSMQSTFDTGTIMGTIKDVVSNVLEAVEPVPILGVSGGMGALYLLLK</sequence>
<dbReference type="InterPro" id="IPR008780">
    <property type="entry name" value="Plasmodium_Vir"/>
</dbReference>
<dbReference type="VEuPathDB" id="PlasmoDB:PVW1_050043000"/>
<dbReference type="VEuPathDB" id="PlasmoDB:PVPAM_130062700"/>
<dbReference type="VEuPathDB" id="PlasmoDB:PVP01_0007810"/>
<protein>
    <submittedName>
        <fullName evidence="2">VIR protein</fullName>
    </submittedName>
</protein>
<dbReference type="Pfam" id="PF05795">
    <property type="entry name" value="Plasmodium_Vir"/>
    <property type="match status" value="1"/>
</dbReference>
<dbReference type="AlphaFoldDB" id="A0A565A6C4"/>
<dbReference type="OrthoDB" id="10316002at2759"/>
<feature type="compositionally biased region" description="Basic and acidic residues" evidence="1">
    <location>
        <begin position="219"/>
        <end position="231"/>
    </location>
</feature>
<evidence type="ECO:0000313" key="2">
    <source>
        <dbReference type="EMBL" id="VVA00069.1"/>
    </source>
</evidence>
<organism evidence="2">
    <name type="scientific">Plasmodium vivax</name>
    <name type="common">malaria parasite P. vivax</name>
    <dbReference type="NCBI Taxonomy" id="5855"/>
    <lineage>
        <taxon>Eukaryota</taxon>
        <taxon>Sar</taxon>
        <taxon>Alveolata</taxon>
        <taxon>Apicomplexa</taxon>
        <taxon>Aconoidasida</taxon>
        <taxon>Haemosporida</taxon>
        <taxon>Plasmodiidae</taxon>
        <taxon>Plasmodium</taxon>
        <taxon>Plasmodium (Plasmodium)</taxon>
    </lineage>
</organism>
<name>A0A565A6C4_PLAVI</name>
<reference evidence="2" key="1">
    <citation type="submission" date="2016-07" db="EMBL/GenBank/DDBJ databases">
        <authorList>
            <consortium name="Pathogen Informatics"/>
        </authorList>
    </citation>
    <scope>NUCLEOTIDE SEQUENCE</scope>
</reference>
<dbReference type="Proteomes" id="UP000220605">
    <property type="component" value="Unassembled WGS sequence"/>
</dbReference>
<dbReference type="VEuPathDB" id="PlasmoDB:PVX_012115"/>